<evidence type="ECO:0000313" key="1">
    <source>
        <dbReference type="EMBL" id="KAH1129972.1"/>
    </source>
</evidence>
<dbReference type="EMBL" id="JAIQCV010000001">
    <property type="protein sequence ID" value="KAH1129972.1"/>
    <property type="molecule type" value="Genomic_DNA"/>
</dbReference>
<evidence type="ECO:0000313" key="2">
    <source>
        <dbReference type="Proteomes" id="UP000828251"/>
    </source>
</evidence>
<protein>
    <submittedName>
        <fullName evidence="1">Uncharacterized protein</fullName>
    </submittedName>
</protein>
<reference evidence="1 2" key="1">
    <citation type="journal article" date="2021" name="Plant Biotechnol. J.">
        <title>Multi-omics assisted identification of the key and species-specific regulatory components of drought-tolerant mechanisms in Gossypium stocksii.</title>
        <authorList>
            <person name="Yu D."/>
            <person name="Ke L."/>
            <person name="Zhang D."/>
            <person name="Wu Y."/>
            <person name="Sun Y."/>
            <person name="Mei J."/>
            <person name="Sun J."/>
            <person name="Sun Y."/>
        </authorList>
    </citation>
    <scope>NUCLEOTIDE SEQUENCE [LARGE SCALE GENOMIC DNA]</scope>
    <source>
        <strain evidence="2">cv. E1</strain>
        <tissue evidence="1">Leaf</tissue>
    </source>
</reference>
<proteinExistence type="predicted"/>
<dbReference type="AlphaFoldDB" id="A0A9D3WHI4"/>
<dbReference type="Proteomes" id="UP000828251">
    <property type="component" value="Unassembled WGS sequence"/>
</dbReference>
<gene>
    <name evidence="1" type="ORF">J1N35_001350</name>
</gene>
<name>A0A9D3WHI4_9ROSI</name>
<organism evidence="1 2">
    <name type="scientific">Gossypium stocksii</name>
    <dbReference type="NCBI Taxonomy" id="47602"/>
    <lineage>
        <taxon>Eukaryota</taxon>
        <taxon>Viridiplantae</taxon>
        <taxon>Streptophyta</taxon>
        <taxon>Embryophyta</taxon>
        <taxon>Tracheophyta</taxon>
        <taxon>Spermatophyta</taxon>
        <taxon>Magnoliopsida</taxon>
        <taxon>eudicotyledons</taxon>
        <taxon>Gunneridae</taxon>
        <taxon>Pentapetalae</taxon>
        <taxon>rosids</taxon>
        <taxon>malvids</taxon>
        <taxon>Malvales</taxon>
        <taxon>Malvaceae</taxon>
        <taxon>Malvoideae</taxon>
        <taxon>Gossypium</taxon>
    </lineage>
</organism>
<keyword evidence="2" id="KW-1185">Reference proteome</keyword>
<comment type="caution">
    <text evidence="1">The sequence shown here is derived from an EMBL/GenBank/DDBJ whole genome shotgun (WGS) entry which is preliminary data.</text>
</comment>
<accession>A0A9D3WHI4</accession>
<sequence>MTGQIVTKIFIGPSLASPDFCSKHEGQYGRDVKRPWPWHILGMTNKLHLSTRVFACPRGDNGQISVYLTQESTFVIHQDRELGVSGGTVLLVARVYSSTMVRVRGSGRIIQGVLSQRCEVNTPVEAKDYVCTTKEEENSLVLATGGIRIPNFAYKFLVIDRLNKLSNNIDESFLLPLHVLEAGTICTIEENSEESTSLSKEIKEYMDV</sequence>